<dbReference type="Proteomes" id="UP001216510">
    <property type="component" value="Chromosome"/>
</dbReference>
<proteinExistence type="predicted"/>
<organism evidence="2 3">
    <name type="scientific">Pseudoduganella chitinolytica</name>
    <dbReference type="NCBI Taxonomy" id="34070"/>
    <lineage>
        <taxon>Bacteria</taxon>
        <taxon>Pseudomonadati</taxon>
        <taxon>Pseudomonadota</taxon>
        <taxon>Betaproteobacteria</taxon>
        <taxon>Burkholderiales</taxon>
        <taxon>Oxalobacteraceae</taxon>
        <taxon>Telluria group</taxon>
        <taxon>Pseudoduganella</taxon>
    </lineage>
</organism>
<keyword evidence="1" id="KW-0812">Transmembrane</keyword>
<reference evidence="2 3" key="1">
    <citation type="submission" date="2023-02" db="EMBL/GenBank/DDBJ databases">
        <title>Gemone sequence of Telluria chitinolytica ACM 3522T.</title>
        <authorList>
            <person name="Frediansyah A."/>
            <person name="Miess H."/>
            <person name="Gross H."/>
        </authorList>
    </citation>
    <scope>NUCLEOTIDE SEQUENCE [LARGE SCALE GENOMIC DNA]</scope>
    <source>
        <strain evidence="2 3">ACM 3522</strain>
    </source>
</reference>
<evidence type="ECO:0008006" key="4">
    <source>
        <dbReference type="Google" id="ProtNLM"/>
    </source>
</evidence>
<keyword evidence="1" id="KW-1133">Transmembrane helix</keyword>
<evidence type="ECO:0000313" key="3">
    <source>
        <dbReference type="Proteomes" id="UP001216510"/>
    </source>
</evidence>
<feature type="transmembrane region" description="Helical" evidence="1">
    <location>
        <begin position="115"/>
        <end position="135"/>
    </location>
</feature>
<feature type="transmembrane region" description="Helical" evidence="1">
    <location>
        <begin position="39"/>
        <end position="62"/>
    </location>
</feature>
<dbReference type="RefSeq" id="WP_277417996.1">
    <property type="nucleotide sequence ID" value="NZ_CP119083.1"/>
</dbReference>
<dbReference type="EMBL" id="CP119083">
    <property type="protein sequence ID" value="WEF35332.1"/>
    <property type="molecule type" value="Genomic_DNA"/>
</dbReference>
<gene>
    <name evidence="2" type="ORF">PX653_11425</name>
</gene>
<keyword evidence="3" id="KW-1185">Reference proteome</keyword>
<sequence length="177" mass="19156">MQCQVTLALPVAYRHDIATIRHQPTTMRYFTSTPPHTPALLLAGCLSLAASVGHLACIAGGPRWYLAMGAGERMARAAEQGLWQPTLVTLAIAAILAVWGLYAWSGAGMIARLPLLRWVLAAVTAVYLARGLLFVPMQAHFPGNSPAFWYWSSGICAVIGLVHLAGLWRAWPRLAAR</sequence>
<keyword evidence="1" id="KW-0472">Membrane</keyword>
<protein>
    <recommendedName>
        <fullName evidence="4">DUF3995 domain-containing protein</fullName>
    </recommendedName>
</protein>
<accession>A0ABY8BKX9</accession>
<feature type="transmembrane region" description="Helical" evidence="1">
    <location>
        <begin position="147"/>
        <end position="168"/>
    </location>
</feature>
<name>A0ABY8BKX9_9BURK</name>
<evidence type="ECO:0000313" key="2">
    <source>
        <dbReference type="EMBL" id="WEF35332.1"/>
    </source>
</evidence>
<feature type="transmembrane region" description="Helical" evidence="1">
    <location>
        <begin position="82"/>
        <end position="103"/>
    </location>
</feature>
<evidence type="ECO:0000256" key="1">
    <source>
        <dbReference type="SAM" id="Phobius"/>
    </source>
</evidence>